<comment type="caution">
    <text evidence="1">The sequence shown here is derived from an EMBL/GenBank/DDBJ whole genome shotgun (WGS) entry which is preliminary data.</text>
</comment>
<reference evidence="2" key="1">
    <citation type="journal article" date="2019" name="Int. J. Syst. Evol. Microbiol.">
        <title>The Global Catalogue of Microorganisms (GCM) 10K type strain sequencing project: providing services to taxonomists for standard genome sequencing and annotation.</title>
        <authorList>
            <consortium name="The Broad Institute Genomics Platform"/>
            <consortium name="The Broad Institute Genome Sequencing Center for Infectious Disease"/>
            <person name="Wu L."/>
            <person name="Ma J."/>
        </authorList>
    </citation>
    <scope>NUCLEOTIDE SEQUENCE [LARGE SCALE GENOMIC DNA]</scope>
    <source>
        <strain evidence="2">CGMCC 1.10832</strain>
    </source>
</reference>
<accession>A0ABQ1MM32</accession>
<dbReference type="EMBL" id="BMEC01000010">
    <property type="protein sequence ID" value="GGC43148.1"/>
    <property type="molecule type" value="Genomic_DNA"/>
</dbReference>
<name>A0ABQ1MM32_9BACT</name>
<gene>
    <name evidence="1" type="ORF">GCM10011506_30960</name>
</gene>
<protein>
    <submittedName>
        <fullName evidence="1">Uncharacterized protein</fullName>
    </submittedName>
</protein>
<organism evidence="1 2">
    <name type="scientific">Marivirga lumbricoides</name>
    <dbReference type="NCBI Taxonomy" id="1046115"/>
    <lineage>
        <taxon>Bacteria</taxon>
        <taxon>Pseudomonadati</taxon>
        <taxon>Bacteroidota</taxon>
        <taxon>Cytophagia</taxon>
        <taxon>Cytophagales</taxon>
        <taxon>Marivirgaceae</taxon>
        <taxon>Marivirga</taxon>
    </lineage>
</organism>
<keyword evidence="2" id="KW-1185">Reference proteome</keyword>
<proteinExistence type="predicted"/>
<dbReference type="Proteomes" id="UP000636010">
    <property type="component" value="Unassembled WGS sequence"/>
</dbReference>
<evidence type="ECO:0000313" key="1">
    <source>
        <dbReference type="EMBL" id="GGC43148.1"/>
    </source>
</evidence>
<dbReference type="RefSeq" id="WP_188465135.1">
    <property type="nucleotide sequence ID" value="NZ_BAABHU010000010.1"/>
</dbReference>
<evidence type="ECO:0000313" key="2">
    <source>
        <dbReference type="Proteomes" id="UP000636010"/>
    </source>
</evidence>
<sequence length="201" mass="23252">MEAINHKIAKEKVHISDWEEVKSFYTCKGGVCNKCLLKFKGRESLLLPISGLMGKKDTFDAISFYKSITVWEKPVLFYHQEKSLDQKLLIKFTGNENFQPAIETLLPYLDKKKLPANIISPYSLSKSNRIKEHKLVLLTKQFFEPLGFIKLNLHSVADFHEFASEDKIGLLMLPLKDLLDYLQYAFNIEKEELLLPAIFQP</sequence>